<evidence type="ECO:0000313" key="3">
    <source>
        <dbReference type="Proteomes" id="UP000070339"/>
    </source>
</evidence>
<sequence>MGCCGRAEIGDDSNHGCDSYAGEPEAGNESYGGEALDDNERPPPVLGEFDAAEAGFDEGDWFEGEGGVAKQNGC</sequence>
<gene>
    <name evidence="2" type="ORF">WM41_0237</name>
</gene>
<comment type="caution">
    <text evidence="2">The sequence shown here is derived from an EMBL/GenBank/DDBJ whole genome shotgun (WGS) entry which is preliminary data.</text>
</comment>
<organism evidence="2 3">
    <name type="scientific">Corynebacterium simulans</name>
    <dbReference type="NCBI Taxonomy" id="146827"/>
    <lineage>
        <taxon>Bacteria</taxon>
        <taxon>Bacillati</taxon>
        <taxon>Actinomycetota</taxon>
        <taxon>Actinomycetes</taxon>
        <taxon>Mycobacteriales</taxon>
        <taxon>Corynebacteriaceae</taxon>
        <taxon>Corynebacterium</taxon>
    </lineage>
</organism>
<name>A0ABR5VC90_9CORY</name>
<dbReference type="Proteomes" id="UP000070339">
    <property type="component" value="Unassembled WGS sequence"/>
</dbReference>
<protein>
    <submittedName>
        <fullName evidence="2">Uncharacterized protein</fullName>
    </submittedName>
</protein>
<dbReference type="EMBL" id="LTEB01000012">
    <property type="protein sequence ID" value="KXU19127.1"/>
    <property type="molecule type" value="Genomic_DNA"/>
</dbReference>
<evidence type="ECO:0000313" key="2">
    <source>
        <dbReference type="EMBL" id="KXU19127.1"/>
    </source>
</evidence>
<evidence type="ECO:0000256" key="1">
    <source>
        <dbReference type="SAM" id="MobiDB-lite"/>
    </source>
</evidence>
<proteinExistence type="predicted"/>
<accession>A0ABR5VC90</accession>
<keyword evidence="3" id="KW-1185">Reference proteome</keyword>
<reference evidence="2 3" key="1">
    <citation type="journal article" date="2016" name="Int. J. Syst. Evol. Microbiol.">
        <title>Resolving the Complexity of Human Skin Metagenomes Using Single-Molecule Sequencing.</title>
        <authorList>
            <consortium name="NISC Comparative Sequencing Program"/>
            <person name="Tsai Y.C."/>
            <person name="Conlan S."/>
            <person name="Deming C."/>
            <person name="Segre J.A."/>
            <person name="Kong H.H."/>
            <person name="Korlach J."/>
            <person name="Oh J."/>
        </authorList>
    </citation>
    <scope>NUCLEOTIDE SEQUENCE [LARGE SCALE GENOMIC DNA]</scope>
    <source>
        <strain evidence="2 3">1B08</strain>
    </source>
</reference>
<feature type="region of interest" description="Disordered" evidence="1">
    <location>
        <begin position="1"/>
        <end position="47"/>
    </location>
</feature>